<dbReference type="EMBL" id="BKCP01005172">
    <property type="protein sequence ID" value="GER36406.1"/>
    <property type="molecule type" value="Genomic_DNA"/>
</dbReference>
<evidence type="ECO:0000313" key="1">
    <source>
        <dbReference type="EMBL" id="GER36406.1"/>
    </source>
</evidence>
<keyword evidence="2" id="KW-1185">Reference proteome</keyword>
<evidence type="ECO:0000313" key="2">
    <source>
        <dbReference type="Proteomes" id="UP000325081"/>
    </source>
</evidence>
<sequence>MIVRSLDTGLECCPADLEGFPNKMDLKMRYLASHPSTVDLGPRSQPLVSHPSSAELRPRSQPFAHSIAKLTHVKTLSPNSNPRLHLAPRGKISELGIGHLSSPLSATSLISIYSKCSGVADEYPCLSHAGRCSQRVRLRFLHSGLIGDGVPNEAFGFFCKIWLSNVVSEVVLCCINIQNSSSRVMQFNCSRDFV</sequence>
<dbReference type="Proteomes" id="UP000325081">
    <property type="component" value="Unassembled WGS sequence"/>
</dbReference>
<dbReference type="AlphaFoldDB" id="A0A5A7PUU0"/>
<comment type="caution">
    <text evidence="1">The sequence shown here is derived from an EMBL/GenBank/DDBJ whole genome shotgun (WGS) entry which is preliminary data.</text>
</comment>
<reference evidence="2" key="1">
    <citation type="journal article" date="2019" name="Curr. Biol.">
        <title>Genome Sequence of Striga asiatica Provides Insight into the Evolution of Plant Parasitism.</title>
        <authorList>
            <person name="Yoshida S."/>
            <person name="Kim S."/>
            <person name="Wafula E.K."/>
            <person name="Tanskanen J."/>
            <person name="Kim Y.M."/>
            <person name="Honaas L."/>
            <person name="Yang Z."/>
            <person name="Spallek T."/>
            <person name="Conn C.E."/>
            <person name="Ichihashi Y."/>
            <person name="Cheong K."/>
            <person name="Cui S."/>
            <person name="Der J.P."/>
            <person name="Gundlach H."/>
            <person name="Jiao Y."/>
            <person name="Hori C."/>
            <person name="Ishida J.K."/>
            <person name="Kasahara H."/>
            <person name="Kiba T."/>
            <person name="Kim M.S."/>
            <person name="Koo N."/>
            <person name="Laohavisit A."/>
            <person name="Lee Y.H."/>
            <person name="Lumba S."/>
            <person name="McCourt P."/>
            <person name="Mortimer J.C."/>
            <person name="Mutuku J.M."/>
            <person name="Nomura T."/>
            <person name="Sasaki-Sekimoto Y."/>
            <person name="Seto Y."/>
            <person name="Wang Y."/>
            <person name="Wakatake T."/>
            <person name="Sakakibara H."/>
            <person name="Demura T."/>
            <person name="Yamaguchi S."/>
            <person name="Yoneyama K."/>
            <person name="Manabe R.I."/>
            <person name="Nelson D.C."/>
            <person name="Schulman A.H."/>
            <person name="Timko M.P."/>
            <person name="dePamphilis C.W."/>
            <person name="Choi D."/>
            <person name="Shirasu K."/>
        </authorList>
    </citation>
    <scope>NUCLEOTIDE SEQUENCE [LARGE SCALE GENOMIC DNA]</scope>
    <source>
        <strain evidence="2">cv. UVA1</strain>
    </source>
</reference>
<accession>A0A5A7PUU0</accession>
<gene>
    <name evidence="1" type="ORF">STAS_12739</name>
</gene>
<protein>
    <submittedName>
        <fullName evidence="1">Tetratricopeptide repeat protein</fullName>
    </submittedName>
</protein>
<organism evidence="1 2">
    <name type="scientific">Striga asiatica</name>
    <name type="common">Asiatic witchweed</name>
    <name type="synonym">Buchnera asiatica</name>
    <dbReference type="NCBI Taxonomy" id="4170"/>
    <lineage>
        <taxon>Eukaryota</taxon>
        <taxon>Viridiplantae</taxon>
        <taxon>Streptophyta</taxon>
        <taxon>Embryophyta</taxon>
        <taxon>Tracheophyta</taxon>
        <taxon>Spermatophyta</taxon>
        <taxon>Magnoliopsida</taxon>
        <taxon>eudicotyledons</taxon>
        <taxon>Gunneridae</taxon>
        <taxon>Pentapetalae</taxon>
        <taxon>asterids</taxon>
        <taxon>lamiids</taxon>
        <taxon>Lamiales</taxon>
        <taxon>Orobanchaceae</taxon>
        <taxon>Buchnereae</taxon>
        <taxon>Striga</taxon>
    </lineage>
</organism>
<proteinExistence type="predicted"/>
<name>A0A5A7PUU0_STRAF</name>